<evidence type="ECO:0000259" key="3">
    <source>
        <dbReference type="Pfam" id="PF01887"/>
    </source>
</evidence>
<evidence type="ECO:0008006" key="6">
    <source>
        <dbReference type="Google" id="ProtNLM"/>
    </source>
</evidence>
<dbReference type="PIRSF" id="PIRSF006779">
    <property type="entry name" value="UCP006779"/>
    <property type="match status" value="1"/>
</dbReference>
<evidence type="ECO:0000259" key="4">
    <source>
        <dbReference type="Pfam" id="PF20257"/>
    </source>
</evidence>
<dbReference type="SUPFAM" id="SSF101852">
    <property type="entry name" value="Bacterial fluorinating enzyme, C-terminal domain"/>
    <property type="match status" value="1"/>
</dbReference>
<reference evidence="5" key="1">
    <citation type="journal article" date="2020" name="mSystems">
        <title>Genome- and Community-Level Interaction Insights into Carbon Utilization and Element Cycling Functions of Hydrothermarchaeota in Hydrothermal Sediment.</title>
        <authorList>
            <person name="Zhou Z."/>
            <person name="Liu Y."/>
            <person name="Xu W."/>
            <person name="Pan J."/>
            <person name="Luo Z.H."/>
            <person name="Li M."/>
        </authorList>
    </citation>
    <scope>NUCLEOTIDE SEQUENCE [LARGE SCALE GENOMIC DNA]</scope>
    <source>
        <strain evidence="5">SpSt-648</strain>
    </source>
</reference>
<comment type="similarity">
    <text evidence="2">Belongs to the SAM hydrolase / SAM-dependent halogenase family.</text>
</comment>
<dbReference type="PANTHER" id="PTHR35092:SF1">
    <property type="entry name" value="CHLORINASE MJ1651"/>
    <property type="match status" value="1"/>
</dbReference>
<comment type="caution">
    <text evidence="5">The sequence shown here is derived from an EMBL/GenBank/DDBJ whole genome shotgun (WGS) entry which is preliminary data.</text>
</comment>
<feature type="domain" description="S-adenosyl-l-methionine hydroxide adenosyltransferase N-terminal" evidence="3">
    <location>
        <begin position="12"/>
        <end position="157"/>
    </location>
</feature>
<evidence type="ECO:0000313" key="5">
    <source>
        <dbReference type="EMBL" id="HGQ74203.1"/>
    </source>
</evidence>
<dbReference type="InterPro" id="IPR023227">
    <property type="entry name" value="SAM_OH_AdoTrfase_C_sf"/>
</dbReference>
<dbReference type="SUPFAM" id="SSF102522">
    <property type="entry name" value="Bacterial fluorinating enzyme, N-terminal domain"/>
    <property type="match status" value="1"/>
</dbReference>
<organism evidence="5">
    <name type="scientific">Staphylothermus marinus</name>
    <dbReference type="NCBI Taxonomy" id="2280"/>
    <lineage>
        <taxon>Archaea</taxon>
        <taxon>Thermoproteota</taxon>
        <taxon>Thermoprotei</taxon>
        <taxon>Desulfurococcales</taxon>
        <taxon>Desulfurococcaceae</taxon>
        <taxon>Staphylothermus</taxon>
    </lineage>
</organism>
<dbReference type="PANTHER" id="PTHR35092">
    <property type="entry name" value="CHLORINASE MJ1651"/>
    <property type="match status" value="1"/>
</dbReference>
<name>A0A7C4JMQ7_STAMA</name>
<dbReference type="InterPro" id="IPR023228">
    <property type="entry name" value="SAM_OH_AdoTrfase_N_sf"/>
</dbReference>
<dbReference type="Pfam" id="PF01887">
    <property type="entry name" value="SAM_HAT_N"/>
    <property type="match status" value="1"/>
</dbReference>
<gene>
    <name evidence="5" type="ORF">ENU20_03905</name>
</gene>
<dbReference type="Gene3D" id="3.40.50.10790">
    <property type="entry name" value="S-adenosyl-l-methionine hydroxide adenosyltransferase, N-terminal"/>
    <property type="match status" value="1"/>
</dbReference>
<accession>A0A7C4JMQ7</accession>
<evidence type="ECO:0000256" key="2">
    <source>
        <dbReference type="ARBA" id="ARBA00024035"/>
    </source>
</evidence>
<dbReference type="Pfam" id="PF20257">
    <property type="entry name" value="SAM_HAT_C"/>
    <property type="match status" value="1"/>
</dbReference>
<dbReference type="Gene3D" id="2.40.30.90">
    <property type="entry name" value="Bacterial fluorinating enzyme like"/>
    <property type="match status" value="1"/>
</dbReference>
<dbReference type="InterPro" id="IPR046469">
    <property type="entry name" value="SAM_HAT_N"/>
</dbReference>
<proteinExistence type="inferred from homology"/>
<dbReference type="InterPro" id="IPR002747">
    <property type="entry name" value="SAM_OH_AdoTrfase"/>
</dbReference>
<evidence type="ECO:0000256" key="1">
    <source>
        <dbReference type="ARBA" id="ARBA00022691"/>
    </source>
</evidence>
<dbReference type="AlphaFoldDB" id="A0A7C4JMQ7"/>
<protein>
    <recommendedName>
        <fullName evidence="6">SAM-dependent chlorinase/fluorinase</fullName>
    </recommendedName>
</protein>
<sequence length="276" mass="30630">MNKFPDRSNSLIGLITDFGYKDPYVGVMKAVIKSINPRVEIIDITHGIERHNILEAAVNLLVSAPYLPRGSIIVVVVDPGVGSSRRALLIRTKNYFLIGPDNGFSTLLVEYDGIVKAYDISNSRYRLPKVSHTFHGRDIFAPVAAWVSLGIPPEEVGIEIDYNTIVKLEIPKPLKVNDNSIQSMIVNIDVFGNAMTLINEEMVKSIGLKYGDKIVIETKNGVWESIFERSFSLTTPGSIVTYINSWGYLEIAINMGNASQSLGLRTGDFIIIRRES</sequence>
<dbReference type="InterPro" id="IPR046470">
    <property type="entry name" value="SAM_HAT_C"/>
</dbReference>
<dbReference type="EMBL" id="DTBP01000025">
    <property type="protein sequence ID" value="HGQ74203.1"/>
    <property type="molecule type" value="Genomic_DNA"/>
</dbReference>
<keyword evidence="1" id="KW-0949">S-adenosyl-L-methionine</keyword>
<feature type="domain" description="S-adenosyl-l-methionine hydroxide adenosyltransferase C-terminal" evidence="4">
    <location>
        <begin position="185"/>
        <end position="270"/>
    </location>
</feature>